<comment type="caution">
    <text evidence="1">The sequence shown here is derived from an EMBL/GenBank/DDBJ whole genome shotgun (WGS) entry which is preliminary data.</text>
</comment>
<dbReference type="AlphaFoldDB" id="A0A644Y905"/>
<dbReference type="Pfam" id="PF13289">
    <property type="entry name" value="SIR2_2"/>
    <property type="match status" value="1"/>
</dbReference>
<evidence type="ECO:0000313" key="1">
    <source>
        <dbReference type="EMBL" id="MPM25112.1"/>
    </source>
</evidence>
<proteinExistence type="predicted"/>
<gene>
    <name evidence="1" type="ORF">SDC9_71602</name>
</gene>
<reference evidence="1" key="1">
    <citation type="submission" date="2019-08" db="EMBL/GenBank/DDBJ databases">
        <authorList>
            <person name="Kucharzyk K."/>
            <person name="Murdoch R.W."/>
            <person name="Higgins S."/>
            <person name="Loffler F."/>
        </authorList>
    </citation>
    <scope>NUCLEOTIDE SEQUENCE</scope>
</reference>
<organism evidence="1">
    <name type="scientific">bioreactor metagenome</name>
    <dbReference type="NCBI Taxonomy" id="1076179"/>
    <lineage>
        <taxon>unclassified sequences</taxon>
        <taxon>metagenomes</taxon>
        <taxon>ecological metagenomes</taxon>
    </lineage>
</organism>
<name>A0A644Y905_9ZZZZ</name>
<protein>
    <submittedName>
        <fullName evidence="1">Uncharacterized protein</fullName>
    </submittedName>
</protein>
<dbReference type="EMBL" id="VSSQ01004417">
    <property type="protein sequence ID" value="MPM25112.1"/>
    <property type="molecule type" value="Genomic_DNA"/>
</dbReference>
<sequence>MNEVLLIGNGFNRLGEDNSWNKLLIELTAGLDGIILENKSFPLLFEQILMTKQAKTKGDIKAIENEMLDKVIKFSKKIKSSDILKEFTSLSNTILTTNYDYLIEQNISSENFENISISKEAMYSLYRVNQANKKKIWHIHGELNWKKSICLGYERYGANIQKVRNFILQGVTLNEKKENELKIDSLKRRLESNNFESRSWVDYFFMSDISIVGLGLDYHEMDLWWLLDYRVREKSKGIKRITNEIKYYCTDIEHQDDRMRVLKSLGVNTIPIQIEKQADGKLNYYKFYEDVLLDIQKRRKPIISS</sequence>
<accession>A0A644Y905</accession>